<evidence type="ECO:0000256" key="12">
    <source>
        <dbReference type="HAMAP-Rule" id="MF_01961"/>
    </source>
</evidence>
<dbReference type="RefSeq" id="WP_258332518.1">
    <property type="nucleotide sequence ID" value="NZ_JAPTGG010000012.1"/>
</dbReference>
<feature type="cross-link" description="Tryptophyl-tyrosyl-methioninium (Tyr-Met) (with Trp-104)" evidence="12">
    <location>
        <begin position="226"/>
        <end position="252"/>
    </location>
</feature>
<dbReference type="InterPro" id="IPR000763">
    <property type="entry name" value="Catalase_peroxidase"/>
</dbReference>
<evidence type="ECO:0000256" key="11">
    <source>
        <dbReference type="ARBA" id="ARBA00074141"/>
    </source>
</evidence>
<dbReference type="PROSITE" id="PS00436">
    <property type="entry name" value="PEROXIDASE_2"/>
    <property type="match status" value="1"/>
</dbReference>
<comment type="caution">
    <text evidence="12">Lacks conserved residue(s) required for the propagation of feature annotation.</text>
</comment>
<feature type="binding site" description="axial binding residue" evidence="12">
    <location>
        <position position="267"/>
    </location>
    <ligand>
        <name>heme b</name>
        <dbReference type="ChEBI" id="CHEBI:60344"/>
    </ligand>
    <ligandPart>
        <name>Fe</name>
        <dbReference type="ChEBI" id="CHEBI:18248"/>
    </ligandPart>
</feature>
<dbReference type="CDD" id="cd00649">
    <property type="entry name" value="catalase_peroxidase_1"/>
    <property type="match status" value="1"/>
</dbReference>
<dbReference type="EMBL" id="JAPTGG010000012">
    <property type="protein sequence ID" value="MCZ0866354.1"/>
    <property type="molecule type" value="Genomic_DNA"/>
</dbReference>
<reference evidence="15 16" key="1">
    <citation type="submission" date="2022-12" db="EMBL/GenBank/DDBJ databases">
        <title>Dasania phycosphaerae sp. nov., isolated from particulate material of the south coast of Korea.</title>
        <authorList>
            <person name="Jiang Y."/>
        </authorList>
    </citation>
    <scope>NUCLEOTIDE SEQUENCE [LARGE SCALE GENOMIC DNA]</scope>
    <source>
        <strain evidence="15 16">GY-19</strain>
    </source>
</reference>
<comment type="catalytic activity">
    <reaction evidence="8 12 13">
        <text>H2O2 + AH2 = A + 2 H2O</text>
        <dbReference type="Rhea" id="RHEA:30275"/>
        <dbReference type="ChEBI" id="CHEBI:13193"/>
        <dbReference type="ChEBI" id="CHEBI:15377"/>
        <dbReference type="ChEBI" id="CHEBI:16240"/>
        <dbReference type="ChEBI" id="CHEBI:17499"/>
        <dbReference type="EC" id="1.11.1.21"/>
    </reaction>
</comment>
<evidence type="ECO:0000256" key="10">
    <source>
        <dbReference type="ARBA" id="ARBA00067012"/>
    </source>
</evidence>
<keyword evidence="1 12" id="KW-0575">Peroxidase</keyword>
<dbReference type="FunFam" id="1.10.420.10:FF:000004">
    <property type="entry name" value="Catalase-peroxidase"/>
    <property type="match status" value="1"/>
</dbReference>
<evidence type="ECO:0000256" key="6">
    <source>
        <dbReference type="ARBA" id="ARBA00023324"/>
    </source>
</evidence>
<keyword evidence="5 12" id="KW-0408">Iron</keyword>
<evidence type="ECO:0000256" key="1">
    <source>
        <dbReference type="ARBA" id="ARBA00022559"/>
    </source>
</evidence>
<comment type="cofactor">
    <cofactor evidence="12">
        <name>heme b</name>
        <dbReference type="ChEBI" id="CHEBI:60344"/>
    </cofactor>
    <text evidence="12">Binds 1 heme b (iron(II)-protoporphyrin IX) group per dimer.</text>
</comment>
<comment type="caution">
    <text evidence="15">The sequence shown here is derived from an EMBL/GenBank/DDBJ whole genome shotgun (WGS) entry which is preliminary data.</text>
</comment>
<dbReference type="PANTHER" id="PTHR30555:SF0">
    <property type="entry name" value="CATALASE-PEROXIDASE"/>
    <property type="match status" value="1"/>
</dbReference>
<comment type="PTM">
    <text evidence="12">Formation of the three residue Trp-Tyr-Met cross-link is important for the catalase, but not the peroxidase activity of the enzyme.</text>
</comment>
<evidence type="ECO:0000313" key="16">
    <source>
        <dbReference type="Proteomes" id="UP001069090"/>
    </source>
</evidence>
<proteinExistence type="inferred from homology"/>
<dbReference type="FunFam" id="1.10.520.10:FF:000002">
    <property type="entry name" value="Catalase-peroxidase"/>
    <property type="match status" value="1"/>
</dbReference>
<dbReference type="Proteomes" id="UP001069090">
    <property type="component" value="Unassembled WGS sequence"/>
</dbReference>
<dbReference type="InterPro" id="IPR002016">
    <property type="entry name" value="Haem_peroxidase"/>
</dbReference>
<organism evidence="15 16">
    <name type="scientific">Dasania phycosphaerae</name>
    <dbReference type="NCBI Taxonomy" id="2950436"/>
    <lineage>
        <taxon>Bacteria</taxon>
        <taxon>Pseudomonadati</taxon>
        <taxon>Pseudomonadota</taxon>
        <taxon>Gammaproteobacteria</taxon>
        <taxon>Cellvibrionales</taxon>
        <taxon>Spongiibacteraceae</taxon>
        <taxon>Dasania</taxon>
    </lineage>
</organism>
<dbReference type="Pfam" id="PF00141">
    <property type="entry name" value="peroxidase"/>
    <property type="match status" value="2"/>
</dbReference>
<dbReference type="NCBIfam" id="TIGR00198">
    <property type="entry name" value="cat_per_HPI"/>
    <property type="match status" value="1"/>
</dbReference>
<feature type="signal peptide" evidence="12 13">
    <location>
        <begin position="1"/>
        <end position="27"/>
    </location>
</feature>
<keyword evidence="6 12" id="KW-0376">Hydrogen peroxide</keyword>
<evidence type="ECO:0000313" key="15">
    <source>
        <dbReference type="EMBL" id="MCZ0866354.1"/>
    </source>
</evidence>
<feature type="active site" description="Proton acceptor" evidence="12">
    <location>
        <position position="105"/>
    </location>
</feature>
<protein>
    <recommendedName>
        <fullName evidence="11 12">Catalase-peroxidase</fullName>
        <shortName evidence="12">CP</shortName>
        <ecNumber evidence="10 12">1.11.1.21</ecNumber>
    </recommendedName>
    <alternativeName>
        <fullName evidence="12">Peroxidase/catalase</fullName>
    </alternativeName>
</protein>
<sequence length="739" mass="81243" precursor="true">MNKRDLSLAAAIALVLSPLLAPSVVYAEAKSNQFWWPERLDLAPLRQHGPESNPLGEDFNYAQAFQALDIKAVKKEIADLMTASQDWWPADYGHYGPFFIRMAWHSAGVYRVDDGRGGAAGGQQRFEPLNSWPDNVNLDKARRLLWPIKQKYGSSLSWADLMVLTGNVALESMGFKTFGFAGGREDDWEADLVYWGPEQKFMDDKRYSGDRQLEKPLAAVQMGLIYVNPEGPNGNPDPLLAAKDIRETFGRMAMNDEETVALIAGGHTFGKAHGAKKPEGCVGAEPAAAGIEQQGFGWKNKCGSGKAGDTISSGLEGAWSVNPTAWTTQYLDNLFAYEWVKTKSPAGAIQWIPANGEAANLVPDAHDKSKRHAPIMFTTDLALKFDPSYKKIAQRFHQDPKAFELAFAKAWFKLTHRDMGPKARYIGGEVPAETLLWQDPIPAVDHKLINNKDIKKLKAQILDSGLTTSQLVTAAWAAAASYRDTDMRGGANGARIRLAPQKDWAVNNPKELSKVLEKLEAIQQAFNSKSASKKVSLADLIVLGGAAAIEQAAQQAGHKVQVPFAPGRMDATQAQTDVQSFAALEPKADAFRNYYAQGNRLSPTEMLVDKANTLSLTVPEMTVLVGGMRVLNANADQSQHGVLTNKPGTLSNDFFVNLLDMSTRWQKSSQQEGIYSGVDRKTGKVKWQATPVDLIFGSHSELRAVAEVYAANDGRKKFVNDFVEAWVKVMRLDRFDLQG</sequence>
<dbReference type="HAMAP" id="MF_01961">
    <property type="entry name" value="Catal_peroxid"/>
    <property type="match status" value="1"/>
</dbReference>
<dbReference type="PANTHER" id="PTHR30555">
    <property type="entry name" value="HYDROPEROXIDASE I, BIFUNCTIONAL CATALASE-PEROXIDASE"/>
    <property type="match status" value="1"/>
</dbReference>
<keyword evidence="12 13" id="KW-0732">Signal</keyword>
<dbReference type="SUPFAM" id="SSF48113">
    <property type="entry name" value="Heme-dependent peroxidases"/>
    <property type="match status" value="2"/>
</dbReference>
<evidence type="ECO:0000256" key="7">
    <source>
        <dbReference type="ARBA" id="ARBA00049145"/>
    </source>
</evidence>
<dbReference type="CDD" id="cd08200">
    <property type="entry name" value="catalase_peroxidase_2"/>
    <property type="match status" value="1"/>
</dbReference>
<dbReference type="InterPro" id="IPR019794">
    <property type="entry name" value="Peroxidases_AS"/>
</dbReference>
<dbReference type="PRINTS" id="PR00460">
    <property type="entry name" value="BPEROXIDASE"/>
</dbReference>
<evidence type="ECO:0000256" key="5">
    <source>
        <dbReference type="ARBA" id="ARBA00023004"/>
    </source>
</evidence>
<evidence type="ECO:0000256" key="8">
    <source>
        <dbReference type="ARBA" id="ARBA00051651"/>
    </source>
</evidence>
<dbReference type="GO" id="GO:0042744">
    <property type="term" value="P:hydrogen peroxide catabolic process"/>
    <property type="evidence" value="ECO:0007669"/>
    <property type="project" value="UniProtKB-KW"/>
</dbReference>
<comment type="subunit">
    <text evidence="12">Homodimer or homotetramer.</text>
</comment>
<evidence type="ECO:0000256" key="2">
    <source>
        <dbReference type="ARBA" id="ARBA00022617"/>
    </source>
</evidence>
<evidence type="ECO:0000259" key="14">
    <source>
        <dbReference type="PROSITE" id="PS50873"/>
    </source>
</evidence>
<feature type="site" description="Transition state stabilizer" evidence="12">
    <location>
        <position position="101"/>
    </location>
</feature>
<dbReference type="GO" id="GO:0020037">
    <property type="term" value="F:heme binding"/>
    <property type="evidence" value="ECO:0007669"/>
    <property type="project" value="InterPro"/>
</dbReference>
<dbReference type="PROSITE" id="PS50873">
    <property type="entry name" value="PEROXIDASE_4"/>
    <property type="match status" value="1"/>
</dbReference>
<evidence type="ECO:0000256" key="13">
    <source>
        <dbReference type="RuleBase" id="RU003451"/>
    </source>
</evidence>
<keyword evidence="4 12" id="KW-0560">Oxidoreductase</keyword>
<dbReference type="Gene3D" id="1.10.420.10">
    <property type="entry name" value="Peroxidase, domain 2"/>
    <property type="match status" value="2"/>
</dbReference>
<dbReference type="PRINTS" id="PR00458">
    <property type="entry name" value="PEROXIDASE"/>
</dbReference>
<dbReference type="NCBIfam" id="NF011635">
    <property type="entry name" value="PRK15061.1"/>
    <property type="match status" value="1"/>
</dbReference>
<dbReference type="GO" id="GO:0070301">
    <property type="term" value="P:cellular response to hydrogen peroxide"/>
    <property type="evidence" value="ECO:0007669"/>
    <property type="project" value="TreeGrafter"/>
</dbReference>
<evidence type="ECO:0000256" key="9">
    <source>
        <dbReference type="ARBA" id="ARBA00060838"/>
    </source>
</evidence>
<dbReference type="FunFam" id="1.10.420.10:FF:000002">
    <property type="entry name" value="Catalase-peroxidase"/>
    <property type="match status" value="1"/>
</dbReference>
<feature type="domain" description="Plant heme peroxidase family profile" evidence="14">
    <location>
        <begin position="138"/>
        <end position="430"/>
    </location>
</feature>
<dbReference type="InterPro" id="IPR010255">
    <property type="entry name" value="Haem_peroxidase_sf"/>
</dbReference>
<comment type="catalytic activity">
    <reaction evidence="7 12 13">
        <text>2 H2O2 = O2 + 2 H2O</text>
        <dbReference type="Rhea" id="RHEA:20309"/>
        <dbReference type="ChEBI" id="CHEBI:15377"/>
        <dbReference type="ChEBI" id="CHEBI:15379"/>
        <dbReference type="ChEBI" id="CHEBI:16240"/>
        <dbReference type="EC" id="1.11.1.21"/>
    </reaction>
</comment>
<dbReference type="GO" id="GO:0004096">
    <property type="term" value="F:catalase activity"/>
    <property type="evidence" value="ECO:0007669"/>
    <property type="project" value="UniProtKB-UniRule"/>
</dbReference>
<dbReference type="EC" id="1.11.1.21" evidence="10 12"/>
<dbReference type="PROSITE" id="PS00435">
    <property type="entry name" value="PEROXIDASE_1"/>
    <property type="match status" value="1"/>
</dbReference>
<keyword evidence="2 12" id="KW-0349">Heme</keyword>
<keyword evidence="3 12" id="KW-0479">Metal-binding</keyword>
<dbReference type="AlphaFoldDB" id="A0A9J6RPS9"/>
<dbReference type="InterPro" id="IPR019793">
    <property type="entry name" value="Peroxidases_heam-ligand_BS"/>
</dbReference>
<comment type="similarity">
    <text evidence="9 12 13">Belongs to the peroxidase family. Peroxidase/catalase subfamily.</text>
</comment>
<name>A0A9J6RPS9_9GAMM</name>
<dbReference type="Gene3D" id="1.10.520.10">
    <property type="match status" value="2"/>
</dbReference>
<evidence type="ECO:0000256" key="3">
    <source>
        <dbReference type="ARBA" id="ARBA00022723"/>
    </source>
</evidence>
<feature type="chain" id="PRO_5039963249" description="Catalase-peroxidase" evidence="12 13">
    <location>
        <begin position="28"/>
        <end position="739"/>
    </location>
</feature>
<dbReference type="GO" id="GO:0005829">
    <property type="term" value="C:cytosol"/>
    <property type="evidence" value="ECO:0007669"/>
    <property type="project" value="TreeGrafter"/>
</dbReference>
<accession>A0A9J6RPS9</accession>
<gene>
    <name evidence="12 15" type="primary">katG</name>
    <name evidence="15" type="ORF">O0V09_14170</name>
</gene>
<dbReference type="GO" id="GO:0046872">
    <property type="term" value="F:metal ion binding"/>
    <property type="evidence" value="ECO:0007669"/>
    <property type="project" value="UniProtKB-KW"/>
</dbReference>
<evidence type="ECO:0000256" key="4">
    <source>
        <dbReference type="ARBA" id="ARBA00023002"/>
    </source>
</evidence>
<comment type="function">
    <text evidence="12">Bifunctional enzyme with both catalase and broad-spectrum peroxidase activity.</text>
</comment>
<keyword evidence="16" id="KW-1185">Reference proteome</keyword>